<evidence type="ECO:0000256" key="7">
    <source>
        <dbReference type="ARBA" id="ARBA00022840"/>
    </source>
</evidence>
<protein>
    <recommendedName>
        <fullName evidence="10">tRNA dimethylallyltransferase</fullName>
        <ecNumber evidence="10">2.5.1.75</ecNumber>
    </recommendedName>
    <alternativeName>
        <fullName evidence="10">Dimethylallyl diphosphate:tRNA dimethylallyltransferase</fullName>
        <shortName evidence="10">DMAPP:tRNA dimethylallyltransferase</shortName>
        <shortName evidence="10">DMATase</shortName>
    </alternativeName>
    <alternativeName>
        <fullName evidence="10">Isopentenyl-diphosphate:tRNA isopentenyltransferase</fullName>
        <shortName evidence="10">IPP transferase</shortName>
        <shortName evidence="10">IPPT</shortName>
        <shortName evidence="10">IPTase</shortName>
    </alternativeName>
</protein>
<organism evidence="14 15">
    <name type="scientific">Candidatus Borkfalkia excrementavium</name>
    <dbReference type="NCBI Taxonomy" id="2838505"/>
    <lineage>
        <taxon>Bacteria</taxon>
        <taxon>Bacillati</taxon>
        <taxon>Bacillota</taxon>
        <taxon>Clostridia</taxon>
        <taxon>Christensenellales</taxon>
        <taxon>Christensenellaceae</taxon>
        <taxon>Candidatus Borkfalkia</taxon>
    </lineage>
</organism>
<keyword evidence="6 10" id="KW-0547">Nucleotide-binding</keyword>
<evidence type="ECO:0000256" key="10">
    <source>
        <dbReference type="HAMAP-Rule" id="MF_00185"/>
    </source>
</evidence>
<evidence type="ECO:0000256" key="2">
    <source>
        <dbReference type="ARBA" id="ARBA00003213"/>
    </source>
</evidence>
<dbReference type="GO" id="GO:0005524">
    <property type="term" value="F:ATP binding"/>
    <property type="evidence" value="ECO:0007669"/>
    <property type="project" value="UniProtKB-UniRule"/>
</dbReference>
<evidence type="ECO:0000256" key="11">
    <source>
        <dbReference type="RuleBase" id="RU003783"/>
    </source>
</evidence>
<name>A0A9D1Z8W3_9FIRM</name>
<comment type="cofactor">
    <cofactor evidence="1 10">
        <name>Mg(2+)</name>
        <dbReference type="ChEBI" id="CHEBI:18420"/>
    </cofactor>
</comment>
<feature type="site" description="Interaction with substrate tRNA" evidence="10">
    <location>
        <position position="134"/>
    </location>
</feature>
<dbReference type="Pfam" id="PF01715">
    <property type="entry name" value="IPPT"/>
    <property type="match status" value="1"/>
</dbReference>
<keyword evidence="7 10" id="KW-0067">ATP-binding</keyword>
<reference evidence="14" key="2">
    <citation type="submission" date="2021-04" db="EMBL/GenBank/DDBJ databases">
        <authorList>
            <person name="Gilroy R."/>
        </authorList>
    </citation>
    <scope>NUCLEOTIDE SEQUENCE</scope>
    <source>
        <strain evidence="14">CHK199-9574</strain>
    </source>
</reference>
<gene>
    <name evidence="10 14" type="primary">miaA</name>
    <name evidence="14" type="ORF">H9728_05200</name>
</gene>
<evidence type="ECO:0000256" key="9">
    <source>
        <dbReference type="ARBA" id="ARBA00049563"/>
    </source>
</evidence>
<reference evidence="14" key="1">
    <citation type="journal article" date="2021" name="PeerJ">
        <title>Extensive microbial diversity within the chicken gut microbiome revealed by metagenomics and culture.</title>
        <authorList>
            <person name="Gilroy R."/>
            <person name="Ravi A."/>
            <person name="Getino M."/>
            <person name="Pursley I."/>
            <person name="Horton D.L."/>
            <person name="Alikhan N.F."/>
            <person name="Baker D."/>
            <person name="Gharbi K."/>
            <person name="Hall N."/>
            <person name="Watson M."/>
            <person name="Adriaenssens E.M."/>
            <person name="Foster-Nyarko E."/>
            <person name="Jarju S."/>
            <person name="Secka A."/>
            <person name="Antonio M."/>
            <person name="Oren A."/>
            <person name="Chaudhuri R.R."/>
            <person name="La Ragione R."/>
            <person name="Hildebrand F."/>
            <person name="Pallen M.J."/>
        </authorList>
    </citation>
    <scope>NUCLEOTIDE SEQUENCE</scope>
    <source>
        <strain evidence="14">CHK199-9574</strain>
    </source>
</reference>
<dbReference type="PANTHER" id="PTHR11088:SF60">
    <property type="entry name" value="TRNA DIMETHYLALLYLTRANSFERASE"/>
    <property type="match status" value="1"/>
</dbReference>
<dbReference type="Gene3D" id="1.10.20.140">
    <property type="match status" value="1"/>
</dbReference>
<comment type="caution">
    <text evidence="10">Lacks conserved residue(s) required for the propagation of feature annotation.</text>
</comment>
<dbReference type="PANTHER" id="PTHR11088">
    <property type="entry name" value="TRNA DIMETHYLALLYLTRANSFERASE"/>
    <property type="match status" value="1"/>
</dbReference>
<dbReference type="Gene3D" id="3.40.50.300">
    <property type="entry name" value="P-loop containing nucleotide triphosphate hydrolases"/>
    <property type="match status" value="1"/>
</dbReference>
<feature type="binding site" evidence="10">
    <location>
        <begin position="22"/>
        <end position="27"/>
    </location>
    <ligand>
        <name>substrate</name>
    </ligand>
</feature>
<evidence type="ECO:0000256" key="1">
    <source>
        <dbReference type="ARBA" id="ARBA00001946"/>
    </source>
</evidence>
<evidence type="ECO:0000256" key="8">
    <source>
        <dbReference type="ARBA" id="ARBA00022842"/>
    </source>
</evidence>
<dbReference type="AlphaFoldDB" id="A0A9D1Z8W3"/>
<evidence type="ECO:0000256" key="3">
    <source>
        <dbReference type="ARBA" id="ARBA00005842"/>
    </source>
</evidence>
<proteinExistence type="inferred from homology"/>
<dbReference type="EC" id="2.5.1.75" evidence="10"/>
<dbReference type="FunFam" id="1.10.20.140:FF:000001">
    <property type="entry name" value="tRNA dimethylallyltransferase"/>
    <property type="match status" value="1"/>
</dbReference>
<accession>A0A9D1Z8W3</accession>
<evidence type="ECO:0000256" key="5">
    <source>
        <dbReference type="ARBA" id="ARBA00022694"/>
    </source>
</evidence>
<dbReference type="NCBIfam" id="TIGR00174">
    <property type="entry name" value="miaA"/>
    <property type="match status" value="1"/>
</dbReference>
<keyword evidence="5 10" id="KW-0819">tRNA processing</keyword>
<dbReference type="InterPro" id="IPR027417">
    <property type="entry name" value="P-loop_NTPase"/>
</dbReference>
<dbReference type="Proteomes" id="UP000824135">
    <property type="component" value="Unassembled WGS sequence"/>
</dbReference>
<comment type="catalytic activity">
    <reaction evidence="9 10 11">
        <text>adenosine(37) in tRNA + dimethylallyl diphosphate = N(6)-dimethylallyladenosine(37) in tRNA + diphosphate</text>
        <dbReference type="Rhea" id="RHEA:26482"/>
        <dbReference type="Rhea" id="RHEA-COMP:10162"/>
        <dbReference type="Rhea" id="RHEA-COMP:10375"/>
        <dbReference type="ChEBI" id="CHEBI:33019"/>
        <dbReference type="ChEBI" id="CHEBI:57623"/>
        <dbReference type="ChEBI" id="CHEBI:74411"/>
        <dbReference type="ChEBI" id="CHEBI:74415"/>
        <dbReference type="EC" id="2.5.1.75"/>
    </reaction>
</comment>
<dbReference type="InterPro" id="IPR039657">
    <property type="entry name" value="Dimethylallyltransferase"/>
</dbReference>
<keyword evidence="4 10" id="KW-0808">Transferase</keyword>
<comment type="function">
    <text evidence="2 10 12">Catalyzes the transfer of a dimethylallyl group onto the adenine at position 37 in tRNAs that read codons beginning with uridine, leading to the formation of N6-(dimethylallyl)adenosine (i(6)A).</text>
</comment>
<comment type="similarity">
    <text evidence="3 10 13">Belongs to the IPP transferase family.</text>
</comment>
<evidence type="ECO:0000256" key="4">
    <source>
        <dbReference type="ARBA" id="ARBA00022679"/>
    </source>
</evidence>
<evidence type="ECO:0000313" key="15">
    <source>
        <dbReference type="Proteomes" id="UP000824135"/>
    </source>
</evidence>
<dbReference type="GO" id="GO:0006400">
    <property type="term" value="P:tRNA modification"/>
    <property type="evidence" value="ECO:0007669"/>
    <property type="project" value="TreeGrafter"/>
</dbReference>
<evidence type="ECO:0000256" key="13">
    <source>
        <dbReference type="RuleBase" id="RU003785"/>
    </source>
</evidence>
<comment type="caution">
    <text evidence="14">The sequence shown here is derived from an EMBL/GenBank/DDBJ whole genome shotgun (WGS) entry which is preliminary data.</text>
</comment>
<evidence type="ECO:0000256" key="12">
    <source>
        <dbReference type="RuleBase" id="RU003784"/>
    </source>
</evidence>
<comment type="subunit">
    <text evidence="10">Monomer.</text>
</comment>
<dbReference type="SUPFAM" id="SSF52540">
    <property type="entry name" value="P-loop containing nucleoside triphosphate hydrolases"/>
    <property type="match status" value="1"/>
</dbReference>
<dbReference type="HAMAP" id="MF_00185">
    <property type="entry name" value="IPP_trans"/>
    <property type="match status" value="1"/>
</dbReference>
<evidence type="ECO:0000313" key="14">
    <source>
        <dbReference type="EMBL" id="HIY78423.1"/>
    </source>
</evidence>
<feature type="binding site" evidence="10">
    <location>
        <begin position="20"/>
        <end position="27"/>
    </location>
    <ligand>
        <name>ATP</name>
        <dbReference type="ChEBI" id="CHEBI:30616"/>
    </ligand>
</feature>
<feature type="site" description="Interaction with substrate tRNA" evidence="10">
    <location>
        <position position="111"/>
    </location>
</feature>
<evidence type="ECO:0000256" key="6">
    <source>
        <dbReference type="ARBA" id="ARBA00022741"/>
    </source>
</evidence>
<keyword evidence="8 10" id="KW-0460">Magnesium</keyword>
<dbReference type="EMBL" id="DXCO01000035">
    <property type="protein sequence ID" value="HIY78423.1"/>
    <property type="molecule type" value="Genomic_DNA"/>
</dbReference>
<sequence>MKSKKCSKGLSEKTAVVICGATASGKTGFSVDIAEAVGGEVVSADCMLVYKRLNIGTAKPTVEERKGIPHYMIDVAEPEQGYSVSDYENAALPLVYDIVQREKVPVICGGTGFYIQSLLFERQNGNVPADARIREKYENLALEKGKGYVHSMLAEVDPESAEKLHPNDLKRVIRALEIFECTGRKKSEQRDGFEPRIRYAAFAFDYPRNILYERIDRRVDQMLSAGLVDEVESLYRDGIDERCQCMQGIGYKEVLEFLKNRISYSTMSDMIKQNTRNYAKRQITFFKKFPNLIWLDPEAKENVERVSEYVVGRKTDF</sequence>
<dbReference type="GO" id="GO:0052381">
    <property type="term" value="F:tRNA dimethylallyltransferase activity"/>
    <property type="evidence" value="ECO:0007669"/>
    <property type="project" value="UniProtKB-UniRule"/>
</dbReference>
<dbReference type="InterPro" id="IPR018022">
    <property type="entry name" value="IPT"/>
</dbReference>